<proteinExistence type="predicted"/>
<organism evidence="3">
    <name type="scientific">viral metagenome</name>
    <dbReference type="NCBI Taxonomy" id="1070528"/>
    <lineage>
        <taxon>unclassified sequences</taxon>
        <taxon>metagenomes</taxon>
        <taxon>organismal metagenomes</taxon>
    </lineage>
</organism>
<feature type="transmembrane region" description="Helical" evidence="2">
    <location>
        <begin position="162"/>
        <end position="187"/>
    </location>
</feature>
<dbReference type="EMBL" id="MT143686">
    <property type="protein sequence ID" value="QJB00257.1"/>
    <property type="molecule type" value="Genomic_DNA"/>
</dbReference>
<dbReference type="EMBL" id="MT143877">
    <property type="protein sequence ID" value="QJB04241.1"/>
    <property type="molecule type" value="Genomic_DNA"/>
</dbReference>
<evidence type="ECO:0000256" key="1">
    <source>
        <dbReference type="SAM" id="MobiDB-lite"/>
    </source>
</evidence>
<evidence type="ECO:0000313" key="3">
    <source>
        <dbReference type="EMBL" id="QJB00257.1"/>
    </source>
</evidence>
<protein>
    <submittedName>
        <fullName evidence="3">Uncharacterized protein</fullName>
    </submittedName>
</protein>
<name>A0A6M3LY05_9ZZZZ</name>
<evidence type="ECO:0000313" key="4">
    <source>
        <dbReference type="EMBL" id="QJB04241.1"/>
    </source>
</evidence>
<gene>
    <name evidence="3" type="ORF">MM171A00648_0017</name>
    <name evidence="4" type="ORF">MM171B00403_0007</name>
</gene>
<keyword evidence="2" id="KW-0812">Transmembrane</keyword>
<reference evidence="3" key="1">
    <citation type="submission" date="2020-03" db="EMBL/GenBank/DDBJ databases">
        <title>The deep terrestrial virosphere.</title>
        <authorList>
            <person name="Holmfeldt K."/>
            <person name="Nilsson E."/>
            <person name="Simone D."/>
            <person name="Lopez-Fernandez M."/>
            <person name="Wu X."/>
            <person name="de Brujin I."/>
            <person name="Lundin D."/>
            <person name="Andersson A."/>
            <person name="Bertilsson S."/>
            <person name="Dopson M."/>
        </authorList>
    </citation>
    <scope>NUCLEOTIDE SEQUENCE</scope>
    <source>
        <strain evidence="3">MM171A00648</strain>
        <strain evidence="4">MM171B00403</strain>
    </source>
</reference>
<sequence>MKRFIGILAAIILALLLSSPALAASLGISPSHVELEMPGDGSDVASFQVHYFSGDVQISLVDIPLKVEPETIHVDALSEAVDIEVTIYGDETLGSQIYDGYVRFLGMSGGTVAVAVKIKAKVTNIVEGQPLPEEVSPEEVSQPTSAPPGPPAPPPTSQPEAVGFPVIPVAGIAAGAAILISLIVVLARKNRF</sequence>
<keyword evidence="2" id="KW-1133">Transmembrane helix</keyword>
<feature type="compositionally biased region" description="Pro residues" evidence="1">
    <location>
        <begin position="145"/>
        <end position="157"/>
    </location>
</feature>
<feature type="region of interest" description="Disordered" evidence="1">
    <location>
        <begin position="129"/>
        <end position="159"/>
    </location>
</feature>
<accession>A0A6M3LY05</accession>
<evidence type="ECO:0000256" key="2">
    <source>
        <dbReference type="SAM" id="Phobius"/>
    </source>
</evidence>
<keyword evidence="2" id="KW-0472">Membrane</keyword>
<feature type="compositionally biased region" description="Low complexity" evidence="1">
    <location>
        <begin position="129"/>
        <end position="144"/>
    </location>
</feature>
<dbReference type="AlphaFoldDB" id="A0A6M3LY05"/>